<dbReference type="Gramene" id="EOY24984">
    <property type="protein sequence ID" value="EOY24984"/>
    <property type="gene ID" value="TCM_016429"/>
</dbReference>
<dbReference type="eggNOG" id="ENOG502SCJX">
    <property type="taxonomic scope" value="Eukaryota"/>
</dbReference>
<name>A0A061GD59_THECC</name>
<sequence>MASVQCCKPAEKSCCHQGHQDHSLSQKVSGMASSIFKGHGSHHSDGQPTECCGQTQGHCPHHTTSHTSQNQCMSQTNGHKTQHDASGTAMACQGKTKKRGEHKKRGLLQKIKDGISGDDSSSSSDSESDDDKCGTKKASC</sequence>
<evidence type="ECO:0000256" key="1">
    <source>
        <dbReference type="SAM" id="MobiDB-lite"/>
    </source>
</evidence>
<evidence type="ECO:0000313" key="3">
    <source>
        <dbReference type="Proteomes" id="UP000026915"/>
    </source>
</evidence>
<protein>
    <submittedName>
        <fullName evidence="2">Uncharacterized protein isoform 2</fullName>
    </submittedName>
</protein>
<dbReference type="AlphaFoldDB" id="A0A061GD59"/>
<organism evidence="2 3">
    <name type="scientific">Theobroma cacao</name>
    <name type="common">Cacao</name>
    <name type="synonym">Cocoa</name>
    <dbReference type="NCBI Taxonomy" id="3641"/>
    <lineage>
        <taxon>Eukaryota</taxon>
        <taxon>Viridiplantae</taxon>
        <taxon>Streptophyta</taxon>
        <taxon>Embryophyta</taxon>
        <taxon>Tracheophyta</taxon>
        <taxon>Spermatophyta</taxon>
        <taxon>Magnoliopsida</taxon>
        <taxon>eudicotyledons</taxon>
        <taxon>Gunneridae</taxon>
        <taxon>Pentapetalae</taxon>
        <taxon>rosids</taxon>
        <taxon>malvids</taxon>
        <taxon>Malvales</taxon>
        <taxon>Malvaceae</taxon>
        <taxon>Byttnerioideae</taxon>
        <taxon>Theobroma</taxon>
    </lineage>
</organism>
<feature type="compositionally biased region" description="Basic residues" evidence="1">
    <location>
        <begin position="95"/>
        <end position="107"/>
    </location>
</feature>
<dbReference type="OMA" id="GQTNQCH"/>
<dbReference type="Proteomes" id="UP000026915">
    <property type="component" value="Chromosome 3"/>
</dbReference>
<gene>
    <name evidence="2" type="ORF">TCM_016429</name>
</gene>
<reference evidence="2 3" key="1">
    <citation type="journal article" date="2013" name="Genome Biol.">
        <title>The genome sequence of the most widely cultivated cacao type and its use to identify candidate genes regulating pod color.</title>
        <authorList>
            <person name="Motamayor J.C."/>
            <person name="Mockaitis K."/>
            <person name="Schmutz J."/>
            <person name="Haiminen N."/>
            <person name="Iii D.L."/>
            <person name="Cornejo O."/>
            <person name="Findley S.D."/>
            <person name="Zheng P."/>
            <person name="Utro F."/>
            <person name="Royaert S."/>
            <person name="Saski C."/>
            <person name="Jenkins J."/>
            <person name="Podicheti R."/>
            <person name="Zhao M."/>
            <person name="Scheffler B.E."/>
            <person name="Stack J.C."/>
            <person name="Feltus F.A."/>
            <person name="Mustiga G.M."/>
            <person name="Amores F."/>
            <person name="Phillips W."/>
            <person name="Marelli J.P."/>
            <person name="May G.D."/>
            <person name="Shapiro H."/>
            <person name="Ma J."/>
            <person name="Bustamante C.D."/>
            <person name="Schnell R.J."/>
            <person name="Main D."/>
            <person name="Gilbert D."/>
            <person name="Parida L."/>
            <person name="Kuhn D.N."/>
        </authorList>
    </citation>
    <scope>NUCLEOTIDE SEQUENCE [LARGE SCALE GENOMIC DNA]</scope>
    <source>
        <strain evidence="3">cv. Matina 1-6</strain>
    </source>
</reference>
<dbReference type="EMBL" id="CM001881">
    <property type="protein sequence ID" value="EOY24984.1"/>
    <property type="molecule type" value="Genomic_DNA"/>
</dbReference>
<feature type="region of interest" description="Disordered" evidence="1">
    <location>
        <begin position="36"/>
        <end position="140"/>
    </location>
</feature>
<dbReference type="HOGENOM" id="CLU_1858878_0_0_1"/>
<dbReference type="InParanoid" id="A0A061GD59"/>
<feature type="compositionally biased region" description="Polar residues" evidence="1">
    <location>
        <begin position="65"/>
        <end position="79"/>
    </location>
</feature>
<proteinExistence type="predicted"/>
<evidence type="ECO:0000313" key="2">
    <source>
        <dbReference type="EMBL" id="EOY24984.1"/>
    </source>
</evidence>
<keyword evidence="3" id="KW-1185">Reference proteome</keyword>
<accession>A0A061GD59</accession>